<reference evidence="2 3" key="2">
    <citation type="submission" date="2020-02" db="EMBL/GenBank/DDBJ databases">
        <title>Genome sequences of Thiorhodococcus mannitoliphagus and Thiorhodococcus minor, purple sulfur photosynthetic bacteria in the gammaproteobacterial family, Chromatiaceae.</title>
        <authorList>
            <person name="Aviles F.A."/>
            <person name="Meyer T.E."/>
            <person name="Kyndt J.A."/>
        </authorList>
    </citation>
    <scope>NUCLEOTIDE SEQUENCE [LARGE SCALE GENOMIC DNA]</scope>
    <source>
        <strain evidence="2 3">DSM 18266</strain>
    </source>
</reference>
<dbReference type="SUPFAM" id="SSF51735">
    <property type="entry name" value="NAD(P)-binding Rossmann-fold domains"/>
    <property type="match status" value="1"/>
</dbReference>
<dbReference type="InterPro" id="IPR013445">
    <property type="entry name" value="CDP_4_6_deHydtase"/>
</dbReference>
<proteinExistence type="predicted"/>
<dbReference type="Gene3D" id="3.90.25.10">
    <property type="entry name" value="UDP-galactose 4-epimerase, domain 1"/>
    <property type="match status" value="1"/>
</dbReference>
<dbReference type="EMBL" id="JAAIJR010000065">
    <property type="protein sequence ID" value="NEX21696.1"/>
    <property type="molecule type" value="Genomic_DNA"/>
</dbReference>
<sequence length="361" mass="41013">MESLVVEPNFWRNKSVLLTGHTGFKGGWLALWLTEMGVKLSGYALAPPTDPSFFELARIKDRLVNHCVEDIRNLRSLSEAILLAQPEVVFHFAAQPLVRASYRSPVDTYSTNLMGTVNVLESVRQAQSVRAVVVVTTDKCYENREWDWPYRETDELGGADPYASSKAGAELIVSAYRRSYLARLNLHVASARAGNVLGGGDWAAERLIPDFFRSVDEDQTLHVRSLNAVRPWQHVLEPLHGYLMLAQALYKHGNAFAEAWNFGPNDSDMKSVRWIVDCLCALNPQGRWEAERPEPGQIRESKILRLDSSKARNRLGWRPQWDLMMALRYTAAWHEASKKSMDMQQVSLNHLSDYLKSLRNN</sequence>
<dbReference type="AlphaFoldDB" id="A0A6P1DYA0"/>
<dbReference type="RefSeq" id="WP_164654800.1">
    <property type="nucleotide sequence ID" value="NZ_JAAIJR010000065.1"/>
</dbReference>
<evidence type="ECO:0000259" key="1">
    <source>
        <dbReference type="Pfam" id="PF16363"/>
    </source>
</evidence>
<comment type="caution">
    <text evidence="2">The sequence shown here is derived from an EMBL/GenBank/DDBJ whole genome shotgun (WGS) entry which is preliminary data.</text>
</comment>
<dbReference type="InterPro" id="IPR016040">
    <property type="entry name" value="NAD(P)-bd_dom"/>
</dbReference>
<dbReference type="EC" id="4.2.1.45" evidence="2"/>
<gene>
    <name evidence="2" type="primary">rfbG</name>
    <name evidence="2" type="ORF">G3480_15485</name>
</gene>
<reference evidence="3" key="1">
    <citation type="journal article" date="2020" name="Microbiol. Resour. Announc.">
        <title>Draft Genome Sequences of Thiorhodococcus mannitoliphagus and Thiorhodococcus minor, Purple Sulfur Photosynthetic Bacteria in the Gammaproteobacterial Family Chromatiaceae.</title>
        <authorList>
            <person name="Aviles F.A."/>
            <person name="Meyer T.E."/>
            <person name="Kyndt J.A."/>
        </authorList>
    </citation>
    <scope>NUCLEOTIDE SEQUENCE [LARGE SCALE GENOMIC DNA]</scope>
    <source>
        <strain evidence="3">DSM 18266</strain>
    </source>
</reference>
<evidence type="ECO:0000313" key="2">
    <source>
        <dbReference type="EMBL" id="NEX21696.1"/>
    </source>
</evidence>
<dbReference type="InterPro" id="IPR036291">
    <property type="entry name" value="NAD(P)-bd_dom_sf"/>
</dbReference>
<dbReference type="PANTHER" id="PTHR43000">
    <property type="entry name" value="DTDP-D-GLUCOSE 4,6-DEHYDRATASE-RELATED"/>
    <property type="match status" value="1"/>
</dbReference>
<evidence type="ECO:0000313" key="3">
    <source>
        <dbReference type="Proteomes" id="UP000471640"/>
    </source>
</evidence>
<dbReference type="Gene3D" id="3.40.50.720">
    <property type="entry name" value="NAD(P)-binding Rossmann-like Domain"/>
    <property type="match status" value="1"/>
</dbReference>
<dbReference type="GO" id="GO:0047733">
    <property type="term" value="F:CDP-glucose 4,6-dehydratase activity"/>
    <property type="evidence" value="ECO:0007669"/>
    <property type="project" value="UniProtKB-EC"/>
</dbReference>
<name>A0A6P1DYA0_9GAMM</name>
<keyword evidence="3" id="KW-1185">Reference proteome</keyword>
<organism evidence="2 3">
    <name type="scientific">Thiorhodococcus mannitoliphagus</name>
    <dbReference type="NCBI Taxonomy" id="329406"/>
    <lineage>
        <taxon>Bacteria</taxon>
        <taxon>Pseudomonadati</taxon>
        <taxon>Pseudomonadota</taxon>
        <taxon>Gammaproteobacteria</taxon>
        <taxon>Chromatiales</taxon>
        <taxon>Chromatiaceae</taxon>
        <taxon>Thiorhodococcus</taxon>
    </lineage>
</organism>
<dbReference type="NCBIfam" id="TIGR02622">
    <property type="entry name" value="CDP_4_6_dhtase"/>
    <property type="match status" value="1"/>
</dbReference>
<dbReference type="Pfam" id="PF16363">
    <property type="entry name" value="GDP_Man_Dehyd"/>
    <property type="match status" value="1"/>
</dbReference>
<accession>A0A6P1DYA0</accession>
<feature type="domain" description="NAD(P)-binding" evidence="1">
    <location>
        <begin position="17"/>
        <end position="326"/>
    </location>
</feature>
<dbReference type="Proteomes" id="UP000471640">
    <property type="component" value="Unassembled WGS sequence"/>
</dbReference>
<protein>
    <submittedName>
        <fullName evidence="2">CDP-glucose 4,6-dehydratase</fullName>
        <ecNumber evidence="2">4.2.1.45</ecNumber>
    </submittedName>
</protein>
<keyword evidence="2" id="KW-0456">Lyase</keyword>